<evidence type="ECO:0000313" key="1">
    <source>
        <dbReference type="EMBL" id="BDQ60982.1"/>
    </source>
</evidence>
<organism evidence="1 2">
    <name type="scientific">Enterococcus faecalis</name>
    <name type="common">Streptococcus faecalis</name>
    <dbReference type="NCBI Taxonomy" id="1351"/>
    <lineage>
        <taxon>Bacteria</taxon>
        <taxon>Bacillati</taxon>
        <taxon>Bacillota</taxon>
        <taxon>Bacilli</taxon>
        <taxon>Lactobacillales</taxon>
        <taxon>Enterococcaceae</taxon>
        <taxon>Enterococcus</taxon>
    </lineage>
</organism>
<gene>
    <name evidence="1" type="ORF">EfsSVR2332_10600</name>
</gene>
<protein>
    <submittedName>
        <fullName evidence="1">Uncharacterized protein</fullName>
    </submittedName>
</protein>
<dbReference type="Proteomes" id="UP001317613">
    <property type="component" value="Chromosome"/>
</dbReference>
<accession>A0AC59HMV2</accession>
<sequence length="39" mass="4232">MSIHITFPDGAVKPFDSGITTFDVAKSISNSLAKKSFSW</sequence>
<evidence type="ECO:0000313" key="2">
    <source>
        <dbReference type="Proteomes" id="UP001317613"/>
    </source>
</evidence>
<name>A0AC59HMV2_ENTFL</name>
<proteinExistence type="predicted"/>
<dbReference type="EMBL" id="AP026729">
    <property type="protein sequence ID" value="BDQ60982.1"/>
    <property type="molecule type" value="Genomic_DNA"/>
</dbReference>
<reference evidence="1" key="1">
    <citation type="submission" date="2022-08" db="EMBL/GenBank/DDBJ databases">
        <title>Molecular epidemiological analysis of five strains of VanD-type vancomycin-resistant Enterococcus faecalis.</title>
        <authorList>
            <person name="Mimura K."/>
            <person name="Hashimoto Y."/>
            <person name="Tomita H."/>
        </authorList>
    </citation>
    <scope>NUCLEOTIDE SEQUENCE</scope>
    <source>
        <strain evidence="1">SVR2332</strain>
    </source>
</reference>